<gene>
    <name evidence="1" type="ORF">MNBD_GAMMA19-1097</name>
</gene>
<organism evidence="1">
    <name type="scientific">hydrothermal vent metagenome</name>
    <dbReference type="NCBI Taxonomy" id="652676"/>
    <lineage>
        <taxon>unclassified sequences</taxon>
        <taxon>metagenomes</taxon>
        <taxon>ecological metagenomes</taxon>
    </lineage>
</organism>
<sequence>MNNANDSRTLYVNALDALLKGEIAKVAQERNFTLLKEIARLAKQDAPVDLAATDPSLYMSWRAAVTRYHLSGWTEMTPERVSKIMQSLDSGG</sequence>
<reference evidence="1" key="1">
    <citation type="submission" date="2018-06" db="EMBL/GenBank/DDBJ databases">
        <authorList>
            <person name="Zhirakovskaya E."/>
        </authorList>
    </citation>
    <scope>NUCLEOTIDE SEQUENCE</scope>
</reference>
<dbReference type="EMBL" id="UOFV01000444">
    <property type="protein sequence ID" value="VAX04051.1"/>
    <property type="molecule type" value="Genomic_DNA"/>
</dbReference>
<name>A0A3B1AQQ8_9ZZZZ</name>
<proteinExistence type="predicted"/>
<accession>A0A3B1AQQ8</accession>
<evidence type="ECO:0000313" key="1">
    <source>
        <dbReference type="EMBL" id="VAX04051.1"/>
    </source>
</evidence>
<protein>
    <submittedName>
        <fullName evidence="1">Uncharacterized protein</fullName>
    </submittedName>
</protein>
<dbReference type="AlphaFoldDB" id="A0A3B1AQQ8"/>